<dbReference type="InterPro" id="IPR016181">
    <property type="entry name" value="Acyl_CoA_acyltransferase"/>
</dbReference>
<dbReference type="PROSITE" id="PS51186">
    <property type="entry name" value="GNAT"/>
    <property type="match status" value="1"/>
</dbReference>
<evidence type="ECO:0000259" key="1">
    <source>
        <dbReference type="PROSITE" id="PS51186"/>
    </source>
</evidence>
<dbReference type="Gene3D" id="3.40.630.30">
    <property type="match status" value="1"/>
</dbReference>
<dbReference type="SUPFAM" id="SSF55729">
    <property type="entry name" value="Acyl-CoA N-acyltransferases (Nat)"/>
    <property type="match status" value="1"/>
</dbReference>
<feature type="domain" description="N-acetyltransferase" evidence="1">
    <location>
        <begin position="3"/>
        <end position="153"/>
    </location>
</feature>
<organism evidence="2 3">
    <name type="scientific">Paenibacillus mucilaginosus (strain KNP414)</name>
    <dbReference type="NCBI Taxonomy" id="1036673"/>
    <lineage>
        <taxon>Bacteria</taxon>
        <taxon>Bacillati</taxon>
        <taxon>Bacillota</taxon>
        <taxon>Bacilli</taxon>
        <taxon>Bacillales</taxon>
        <taxon>Paenibacillaceae</taxon>
        <taxon>Paenibacillus</taxon>
    </lineage>
</organism>
<evidence type="ECO:0000313" key="3">
    <source>
        <dbReference type="Proteomes" id="UP000006620"/>
    </source>
</evidence>
<dbReference type="EMBL" id="CP002869">
    <property type="protein sequence ID" value="AEI43677.1"/>
    <property type="molecule type" value="Genomic_DNA"/>
</dbReference>
<dbReference type="AlphaFoldDB" id="F8F9I8"/>
<reference evidence="2 3" key="2">
    <citation type="journal article" date="2013" name="Genome Announc.">
        <title>Genome Sequence of Growth-Improving Paenibacillus mucilaginosus Strain KNP414.</title>
        <authorList>
            <person name="Lu J.J."/>
            <person name="Wang J.F."/>
            <person name="Hu X.F."/>
        </authorList>
    </citation>
    <scope>NUCLEOTIDE SEQUENCE [LARGE SCALE GENOMIC DNA]</scope>
    <source>
        <strain evidence="2 3">KNP414</strain>
    </source>
</reference>
<proteinExistence type="predicted"/>
<sequence>MNITLQPVTRGNWMEALSLSVTEEQIHFVPPAVVSLAKVYIKPDGDQVRYEPYAIYHEDRMAGFMMLAYEELTADMYWINGFLIDAAQQGRGYGRAALLLMLDMIRSRFPHCREIRLTVHPDNSHAQRLYRSSGFTDAGEWLGGEQVFVYPVDR</sequence>
<name>F8F9I8_PAEMK</name>
<accession>F8F9I8</accession>
<dbReference type="KEGG" id="pms:KNP414_05153"/>
<dbReference type="HOGENOM" id="CLU_111226_4_0_9"/>
<protein>
    <submittedName>
        <fullName evidence="2">GCN5-related N-acetyltransferase</fullName>
    </submittedName>
</protein>
<evidence type="ECO:0000313" key="2">
    <source>
        <dbReference type="EMBL" id="AEI43677.1"/>
    </source>
</evidence>
<dbReference type="Pfam" id="PF00583">
    <property type="entry name" value="Acetyltransf_1"/>
    <property type="match status" value="1"/>
</dbReference>
<keyword evidence="2" id="KW-0808">Transferase</keyword>
<dbReference type="RefSeq" id="WP_013918830.1">
    <property type="nucleotide sequence ID" value="NC_015690.1"/>
</dbReference>
<dbReference type="CDD" id="cd04301">
    <property type="entry name" value="NAT_SF"/>
    <property type="match status" value="1"/>
</dbReference>
<dbReference type="PATRIC" id="fig|1036673.3.peg.4766"/>
<dbReference type="InterPro" id="IPR000182">
    <property type="entry name" value="GNAT_dom"/>
</dbReference>
<dbReference type="Proteomes" id="UP000006620">
    <property type="component" value="Chromosome"/>
</dbReference>
<dbReference type="GO" id="GO:0016747">
    <property type="term" value="F:acyltransferase activity, transferring groups other than amino-acyl groups"/>
    <property type="evidence" value="ECO:0007669"/>
    <property type="project" value="InterPro"/>
</dbReference>
<gene>
    <name evidence="2" type="ordered locus">KNP414_05153</name>
</gene>
<reference evidence="3" key="1">
    <citation type="submission" date="2011-06" db="EMBL/GenBank/DDBJ databases">
        <title>Complete genome sequence of Paenibacillus mucilaginosus KNP414.</title>
        <authorList>
            <person name="Wang J."/>
            <person name="Hu S."/>
            <person name="Hu X."/>
            <person name="Zhang B."/>
            <person name="Dong D."/>
            <person name="Zhang S."/>
            <person name="Zhao K."/>
            <person name="Wu D."/>
        </authorList>
    </citation>
    <scope>NUCLEOTIDE SEQUENCE [LARGE SCALE GENOMIC DNA]</scope>
    <source>
        <strain evidence="3">KNP414</strain>
    </source>
</reference>